<dbReference type="FunFam" id="3.30.160.60:FF:000125">
    <property type="entry name" value="Putative zinc finger protein 143"/>
    <property type="match status" value="1"/>
</dbReference>
<dbReference type="PANTHER" id="PTHR19818:SF139">
    <property type="entry name" value="PAIR-RULE PROTEIN ODD-PAIRED"/>
    <property type="match status" value="1"/>
</dbReference>
<dbReference type="SUPFAM" id="SSF57667">
    <property type="entry name" value="beta-beta-alpha zinc fingers"/>
    <property type="match status" value="3"/>
</dbReference>
<dbReference type="PROSITE" id="PS50157">
    <property type="entry name" value="ZINC_FINGER_C2H2_2"/>
    <property type="match status" value="5"/>
</dbReference>
<keyword evidence="14 20" id="KW-0472">Membrane</keyword>
<feature type="compositionally biased region" description="Low complexity" evidence="19">
    <location>
        <begin position="1595"/>
        <end position="1608"/>
    </location>
</feature>
<sequence length="1780" mass="197247">MDNDDDDEDDDGTGMEEVVLSDELIGELTDVTLPNGERTFVTENLESNVEDEREEDELSFHDDDDSTLVLRDISGLNDGNIIELQVDSTDEACLIDDGRVYSQLRLDDGNVVYIVREEETSKDATESFDQQQPQQLATTIETTTEVEVEVEEDEQQPIVIQVAESEVAVAGEINNSEINDQSINGLDLSPINNVTSHKIKHNNQTTLDKSHRNTPNGNCKISRINASSNDGGSSSSGSGSFVAISDKPSCRDYTREDDKEENDEDYDEGREVAAAAAESTAATTAAAAAAPKEKPYPCKASNCRKTFPTNYSLKAHQRTHSDEKPFKCTEEECDKRFKTSGDLNKHVRTHTGERPFVCPYEGCGRSFTTSNIRKVRDIDGLIGRNDFPKYVIVTIVAQVHVRTHTGERPFKCSYPKCDKAFASLTNYKNHVRIHSGEKPYICMKNNCGRRFTEYSSLYKHNLVHKEDKPYECDLCHRQYRQNSTLSLHKRTAHKIVVAGVGAAAAAAAAAAANNNNDEAMDASSTTTASSDAKKELEKNLNQSLVEDDEIMFEKLLDSSQDMIISHASKVREKGGNDARLANDFTQFNVLYDTTEKSRSSRSTMRSSISRETMYYNYKYRTISAARHSNRETIASARMTRKASRHDEGERAGSQVVREAAQSDGLLGLAVQQVPQDLSVHMLHVLLDVRLLRVLLYRVRARAGENRRGTGDAQKLYSSLSRADRCYGNVSPTLNSSRIFTIVFALIGIPLYALTLSRIGELFAHIFMNGYYTFKVEMLSLEKKEQMEIERYKAMGLERSDEDIERARQVRRWISIRFSMKIVLFVIPGLSLTVVLPAILIGRVERWTFIEAVYFAFISQTTIGYGDFVAGIKNNIKNKWANGFYQTFLFMWLFLGLSYIAMIIRFITDFISSRKLLKIEAALIQRLRLKRGKVWNDRVLNFKFFQRIAEELQLHKEKKEPLHYSSPQLFLAEWQSCPDLRMLDTPEFEAMVEEEAMRRVKSSSDLEELRNAEMKEKPSNKDRWVMRSDAADQVGDEPCRASEILSRLVLALGYEPPCFCDEEDNCEQQQQQQPQQQQNEQSVYDTIRSTSMAAADNRSESLSPTGLDAAALAQLNANTITSTQSHNAGGGYSNYDARTITQDESVFSLWSTTIAADKIPPDSKWDVSTTSEQPTRNLALGPAVPTDSNQTTVTSSAAAVAARLACRGMRPRSNSEHFSNKQHTLPCRYRNEMTWYGAPAAKEFDDVFKRNQQQEQQDNNIMPQIPQLSYGQQQQQQPAKGRVFSRFIRKWMKRPSVVEQQVERSYNSIEAAMRRDAETFDELPEDSTVIDVIELQHRERSKQRVQQAIEELTSNFNAQSLAVLENTSVADLMRALALITAGAAGNATAGGGGGCGGGGDVDDRGQPLLLDDHQFMSITGHNGVGLVPAAPTTVAGQQPHRKFGTAQRPPEKGLEKLLSLFVPPAGCAAADNQSSQYPLGDPLTDDERPQLRGRRATQGNADMLGLKSRFGDRRFSLRPISFGGSGNGSFGRAGDAYVSRRRFDDHHLIESCPKRSLVQTESRPGISSPVALAAAKKAARRFSVRPADIASPIGEAASPLSGASSSISSFVETDPAGPSPDSPRSRYDRQTSLQTGPIPRWKAGILQKGASAFRRTRAFSLSELDKGSSSSSSSRVNTSPQGASGVGRGSSSKLAISPLAMNEAEGRGMTVSQRLHTSTQKTVTIVTPKSSARGLMMSSQAGGAAATLMMTTSSPESPRERSESGNEADNSSEESVTIVYC</sequence>
<evidence type="ECO:0000256" key="1">
    <source>
        <dbReference type="ARBA" id="ARBA00004141"/>
    </source>
</evidence>
<keyword evidence="4 18" id="KW-0813">Transport</keyword>
<evidence type="ECO:0000256" key="11">
    <source>
        <dbReference type="ARBA" id="ARBA00022843"/>
    </source>
</evidence>
<dbReference type="Pfam" id="PF00096">
    <property type="entry name" value="zf-C2H2"/>
    <property type="match status" value="4"/>
</dbReference>
<feature type="domain" description="C2H2-type" evidence="21">
    <location>
        <begin position="410"/>
        <end position="439"/>
    </location>
</feature>
<evidence type="ECO:0000256" key="4">
    <source>
        <dbReference type="ARBA" id="ARBA00022448"/>
    </source>
</evidence>
<dbReference type="PROSITE" id="PS00028">
    <property type="entry name" value="ZINC_FINGER_C2H2_1"/>
    <property type="match status" value="5"/>
</dbReference>
<dbReference type="GO" id="GO:0005730">
    <property type="term" value="C:nucleolus"/>
    <property type="evidence" value="ECO:0007669"/>
    <property type="project" value="UniProtKB-SubCell"/>
</dbReference>
<protein>
    <recommendedName>
        <fullName evidence="16">Wilms tumor protein homolog</fullName>
    </recommendedName>
</protein>
<evidence type="ECO:0000256" key="12">
    <source>
        <dbReference type="ARBA" id="ARBA00022989"/>
    </source>
</evidence>
<evidence type="ECO:0000313" key="23">
    <source>
        <dbReference type="Proteomes" id="UP000479190"/>
    </source>
</evidence>
<dbReference type="GO" id="GO:0000978">
    <property type="term" value="F:RNA polymerase II cis-regulatory region sequence-specific DNA binding"/>
    <property type="evidence" value="ECO:0007669"/>
    <property type="project" value="TreeGrafter"/>
</dbReference>
<feature type="transmembrane region" description="Helical" evidence="20">
    <location>
        <begin position="851"/>
        <end position="871"/>
    </location>
</feature>
<dbReference type="OrthoDB" id="297496at2759"/>
<feature type="domain" description="C2H2-type" evidence="21">
    <location>
        <begin position="470"/>
        <end position="493"/>
    </location>
</feature>
<dbReference type="PRINTS" id="PR01333">
    <property type="entry name" value="2POREKCHANEL"/>
</dbReference>
<feature type="transmembrane region" description="Helical" evidence="20">
    <location>
        <begin position="883"/>
        <end position="906"/>
    </location>
</feature>
<dbReference type="GO" id="GO:0005654">
    <property type="term" value="C:nucleoplasm"/>
    <property type="evidence" value="ECO:0007669"/>
    <property type="project" value="UniProtKB-SubCell"/>
</dbReference>
<accession>A0A6H5I4E4</accession>
<feature type="compositionally biased region" description="Basic and acidic residues" evidence="19">
    <location>
        <begin position="248"/>
        <end position="257"/>
    </location>
</feature>
<name>A0A6H5I4E4_9HYME</name>
<dbReference type="Gene3D" id="1.10.287.70">
    <property type="match status" value="1"/>
</dbReference>
<evidence type="ECO:0000259" key="21">
    <source>
        <dbReference type="PROSITE" id="PS50157"/>
    </source>
</evidence>
<dbReference type="FunFam" id="3.30.160.60:FF:000063">
    <property type="entry name" value="Wilms tumor 1-KTS isoform"/>
    <property type="match status" value="1"/>
</dbReference>
<feature type="region of interest" description="Disordered" evidence="19">
    <location>
        <begin position="201"/>
        <end position="278"/>
    </location>
</feature>
<keyword evidence="12 20" id="KW-1133">Transmembrane helix</keyword>
<evidence type="ECO:0000256" key="19">
    <source>
        <dbReference type="SAM" id="MobiDB-lite"/>
    </source>
</evidence>
<dbReference type="SMART" id="SM00355">
    <property type="entry name" value="ZnF_C2H2"/>
    <property type="match status" value="5"/>
</dbReference>
<dbReference type="GO" id="GO:0000981">
    <property type="term" value="F:DNA-binding transcription factor activity, RNA polymerase II-specific"/>
    <property type="evidence" value="ECO:0007669"/>
    <property type="project" value="TreeGrafter"/>
</dbReference>
<evidence type="ECO:0000313" key="22">
    <source>
        <dbReference type="EMBL" id="CAB0032129.1"/>
    </source>
</evidence>
<dbReference type="GO" id="GO:0008270">
    <property type="term" value="F:zinc ion binding"/>
    <property type="evidence" value="ECO:0007669"/>
    <property type="project" value="UniProtKB-KW"/>
</dbReference>
<comment type="similarity">
    <text evidence="18">Belongs to the two pore domain potassium channel (TC 1.A.1.8) family.</text>
</comment>
<evidence type="ECO:0000256" key="6">
    <source>
        <dbReference type="ARBA" id="ARBA00022692"/>
    </source>
</evidence>
<evidence type="ECO:0000256" key="5">
    <source>
        <dbReference type="ARBA" id="ARBA00022499"/>
    </source>
</evidence>
<feature type="region of interest" description="Disordered" evidence="19">
    <location>
        <begin position="1592"/>
        <end position="1640"/>
    </location>
</feature>
<dbReference type="InterPro" id="IPR003280">
    <property type="entry name" value="2pore_dom_K_chnl"/>
</dbReference>
<feature type="domain" description="C2H2-type" evidence="21">
    <location>
        <begin position="296"/>
        <end position="325"/>
    </location>
</feature>
<feature type="region of interest" description="Disordered" evidence="19">
    <location>
        <begin position="1739"/>
        <end position="1780"/>
    </location>
</feature>
<proteinExistence type="inferred from homology"/>
<feature type="region of interest" description="Disordered" evidence="19">
    <location>
        <begin position="1001"/>
        <end position="1022"/>
    </location>
</feature>
<feature type="compositionally biased region" description="Polar residues" evidence="19">
    <location>
        <begin position="201"/>
        <end position="219"/>
    </location>
</feature>
<dbReference type="PANTHER" id="PTHR19818">
    <property type="entry name" value="ZINC FINGER PROTEIN ZIC AND GLI"/>
    <property type="match status" value="1"/>
</dbReference>
<dbReference type="Proteomes" id="UP000479190">
    <property type="component" value="Unassembled WGS sequence"/>
</dbReference>
<dbReference type="GO" id="GO:0016020">
    <property type="term" value="C:membrane"/>
    <property type="evidence" value="ECO:0007669"/>
    <property type="project" value="UniProtKB-SubCell"/>
</dbReference>
<feature type="compositionally biased region" description="Low complexity" evidence="19">
    <location>
        <begin position="227"/>
        <end position="240"/>
    </location>
</feature>
<evidence type="ECO:0000256" key="14">
    <source>
        <dbReference type="ARBA" id="ARBA00023136"/>
    </source>
</evidence>
<keyword evidence="10" id="KW-0862">Zinc</keyword>
<keyword evidence="7" id="KW-0479">Metal-binding</keyword>
<evidence type="ECO:0000256" key="16">
    <source>
        <dbReference type="ARBA" id="ARBA00069242"/>
    </source>
</evidence>
<dbReference type="Pfam" id="PF07885">
    <property type="entry name" value="Ion_trans_2"/>
    <property type="match status" value="2"/>
</dbReference>
<evidence type="ECO:0000256" key="7">
    <source>
        <dbReference type="ARBA" id="ARBA00022723"/>
    </source>
</evidence>
<keyword evidence="9 17" id="KW-0863">Zinc-finger</keyword>
<keyword evidence="15 18" id="KW-0407">Ion channel</keyword>
<dbReference type="GO" id="GO:0005267">
    <property type="term" value="F:potassium channel activity"/>
    <property type="evidence" value="ECO:0007669"/>
    <property type="project" value="InterPro"/>
</dbReference>
<dbReference type="Gene3D" id="3.30.160.60">
    <property type="entry name" value="Classic Zinc Finger"/>
    <property type="match status" value="6"/>
</dbReference>
<evidence type="ECO:0000256" key="9">
    <source>
        <dbReference type="ARBA" id="ARBA00022771"/>
    </source>
</evidence>
<feature type="compositionally biased region" description="Acidic residues" evidence="19">
    <location>
        <begin position="1"/>
        <end position="14"/>
    </location>
</feature>
<feature type="domain" description="C2H2-type" evidence="21">
    <location>
        <begin position="326"/>
        <end position="355"/>
    </location>
</feature>
<feature type="transmembrane region" description="Helical" evidence="20">
    <location>
        <begin position="738"/>
        <end position="758"/>
    </location>
</feature>
<dbReference type="InterPro" id="IPR050329">
    <property type="entry name" value="GLI_C2H2-zinc-finger"/>
</dbReference>
<evidence type="ECO:0000256" key="18">
    <source>
        <dbReference type="RuleBase" id="RU003857"/>
    </source>
</evidence>
<feature type="compositionally biased region" description="Acidic residues" evidence="19">
    <location>
        <begin position="258"/>
        <end position="268"/>
    </location>
</feature>
<organism evidence="22 23">
    <name type="scientific">Trichogramma brassicae</name>
    <dbReference type="NCBI Taxonomy" id="86971"/>
    <lineage>
        <taxon>Eukaryota</taxon>
        <taxon>Metazoa</taxon>
        <taxon>Ecdysozoa</taxon>
        <taxon>Arthropoda</taxon>
        <taxon>Hexapoda</taxon>
        <taxon>Insecta</taxon>
        <taxon>Pterygota</taxon>
        <taxon>Neoptera</taxon>
        <taxon>Endopterygota</taxon>
        <taxon>Hymenoptera</taxon>
        <taxon>Apocrita</taxon>
        <taxon>Proctotrupomorpha</taxon>
        <taxon>Chalcidoidea</taxon>
        <taxon>Trichogrammatidae</taxon>
        <taxon>Trichogramma</taxon>
    </lineage>
</organism>
<dbReference type="InterPro" id="IPR013099">
    <property type="entry name" value="K_chnl_dom"/>
</dbReference>
<feature type="region of interest" description="Disordered" evidence="19">
    <location>
        <begin position="1661"/>
        <end position="1692"/>
    </location>
</feature>
<dbReference type="EMBL" id="CADCXV010000667">
    <property type="protein sequence ID" value="CAB0032129.1"/>
    <property type="molecule type" value="Genomic_DNA"/>
</dbReference>
<evidence type="ECO:0000256" key="10">
    <source>
        <dbReference type="ARBA" id="ARBA00022833"/>
    </source>
</evidence>
<dbReference type="InterPro" id="IPR013087">
    <property type="entry name" value="Znf_C2H2_type"/>
</dbReference>
<keyword evidence="6 18" id="KW-0812">Transmembrane</keyword>
<evidence type="ECO:0000256" key="20">
    <source>
        <dbReference type="SAM" id="Phobius"/>
    </source>
</evidence>
<evidence type="ECO:0000256" key="17">
    <source>
        <dbReference type="PROSITE-ProRule" id="PRU00042"/>
    </source>
</evidence>
<dbReference type="InterPro" id="IPR036236">
    <property type="entry name" value="Znf_C2H2_sf"/>
</dbReference>
<evidence type="ECO:0000256" key="15">
    <source>
        <dbReference type="ARBA" id="ARBA00023303"/>
    </source>
</evidence>
<keyword evidence="5" id="KW-1017">Isopeptide bond</keyword>
<feature type="region of interest" description="Disordered" evidence="19">
    <location>
        <begin position="1162"/>
        <end position="1191"/>
    </location>
</feature>
<keyword evidence="13 18" id="KW-0406">Ion transport</keyword>
<feature type="compositionally biased region" description="Polar residues" evidence="19">
    <location>
        <begin position="1165"/>
        <end position="1175"/>
    </location>
</feature>
<evidence type="ECO:0000256" key="2">
    <source>
        <dbReference type="ARBA" id="ARBA00004604"/>
    </source>
</evidence>
<reference evidence="22 23" key="1">
    <citation type="submission" date="2020-02" db="EMBL/GenBank/DDBJ databases">
        <authorList>
            <person name="Ferguson B K."/>
        </authorList>
    </citation>
    <scope>NUCLEOTIDE SEQUENCE [LARGE SCALE GENOMIC DNA]</scope>
</reference>
<evidence type="ECO:0000256" key="13">
    <source>
        <dbReference type="ARBA" id="ARBA00023065"/>
    </source>
</evidence>
<comment type="subcellular location">
    <subcellularLocation>
        <location evidence="1">Membrane</location>
        <topology evidence="1">Multi-pass membrane protein</topology>
    </subcellularLocation>
    <subcellularLocation>
        <location evidence="2">Nucleus</location>
        <location evidence="2">Nucleolus</location>
    </subcellularLocation>
    <subcellularLocation>
        <location evidence="3">Nucleus</location>
        <location evidence="3">Nucleoplasm</location>
    </subcellularLocation>
</comment>
<feature type="compositionally biased region" description="Acidic residues" evidence="19">
    <location>
        <begin position="48"/>
        <end position="58"/>
    </location>
</feature>
<evidence type="ECO:0000256" key="8">
    <source>
        <dbReference type="ARBA" id="ARBA00022737"/>
    </source>
</evidence>
<keyword evidence="23" id="KW-1185">Reference proteome</keyword>
<keyword evidence="8" id="KW-0677">Repeat</keyword>
<feature type="compositionally biased region" description="Polar residues" evidence="19">
    <location>
        <begin position="1764"/>
        <end position="1774"/>
    </location>
</feature>
<feature type="region of interest" description="Disordered" evidence="19">
    <location>
        <begin position="1"/>
        <end position="58"/>
    </location>
</feature>
<feature type="domain" description="C2H2-type" evidence="21">
    <location>
        <begin position="440"/>
        <end position="469"/>
    </location>
</feature>
<dbReference type="SUPFAM" id="SSF81324">
    <property type="entry name" value="Voltage-gated potassium channels"/>
    <property type="match status" value="2"/>
</dbReference>
<dbReference type="GO" id="GO:0045944">
    <property type="term" value="P:positive regulation of transcription by RNA polymerase II"/>
    <property type="evidence" value="ECO:0007669"/>
    <property type="project" value="UniProtKB-ARBA"/>
</dbReference>
<gene>
    <name evidence="22" type="ORF">TBRA_LOCUS4076</name>
</gene>
<evidence type="ECO:0000256" key="3">
    <source>
        <dbReference type="ARBA" id="ARBA00004642"/>
    </source>
</evidence>
<keyword evidence="11" id="KW-0832">Ubl conjugation</keyword>
<feature type="transmembrane region" description="Helical" evidence="20">
    <location>
        <begin position="817"/>
        <end position="839"/>
    </location>
</feature>